<protein>
    <recommendedName>
        <fullName evidence="4">DUF3253 domain-containing protein</fullName>
    </recommendedName>
</protein>
<feature type="compositionally biased region" description="Basic and acidic residues" evidence="1">
    <location>
        <begin position="184"/>
        <end position="198"/>
    </location>
</feature>
<evidence type="ECO:0000313" key="2">
    <source>
        <dbReference type="EMBL" id="GAB77865.1"/>
    </source>
</evidence>
<gene>
    <name evidence="2" type="ORF">AUCHE_08_01070</name>
</gene>
<dbReference type="OrthoDB" id="34459at2"/>
<evidence type="ECO:0000313" key="3">
    <source>
        <dbReference type="Proteomes" id="UP000008495"/>
    </source>
</evidence>
<dbReference type="SUPFAM" id="SSF46785">
    <property type="entry name" value="Winged helix' DNA-binding domain"/>
    <property type="match status" value="1"/>
</dbReference>
<dbReference type="Proteomes" id="UP000008495">
    <property type="component" value="Unassembled WGS sequence"/>
</dbReference>
<evidence type="ECO:0008006" key="4">
    <source>
        <dbReference type="Google" id="ProtNLM"/>
    </source>
</evidence>
<dbReference type="InterPro" id="IPR036388">
    <property type="entry name" value="WH-like_DNA-bd_sf"/>
</dbReference>
<evidence type="ECO:0000256" key="1">
    <source>
        <dbReference type="SAM" id="MobiDB-lite"/>
    </source>
</evidence>
<organism evidence="2 3">
    <name type="scientific">Austwickia chelonae NBRC 105200</name>
    <dbReference type="NCBI Taxonomy" id="1184607"/>
    <lineage>
        <taxon>Bacteria</taxon>
        <taxon>Bacillati</taxon>
        <taxon>Actinomycetota</taxon>
        <taxon>Actinomycetes</taxon>
        <taxon>Micrococcales</taxon>
        <taxon>Dermatophilaceae</taxon>
        <taxon>Austwickia</taxon>
    </lineage>
</organism>
<dbReference type="InterPro" id="IPR036390">
    <property type="entry name" value="WH_DNA-bd_sf"/>
</dbReference>
<dbReference type="AlphaFoldDB" id="K6VR77"/>
<reference evidence="2 3" key="1">
    <citation type="submission" date="2012-08" db="EMBL/GenBank/DDBJ databases">
        <title>Whole genome shotgun sequence of Austwickia chelonae NBRC 105200.</title>
        <authorList>
            <person name="Yoshida I."/>
            <person name="Hosoyama A."/>
            <person name="Tsuchikane K."/>
            <person name="Katsumata H."/>
            <person name="Ando Y."/>
            <person name="Ohji S."/>
            <person name="Hamada M."/>
            <person name="Tamura T."/>
            <person name="Yamazoe A."/>
            <person name="Yamazaki S."/>
            <person name="Fujita N."/>
        </authorList>
    </citation>
    <scope>NUCLEOTIDE SEQUENCE [LARGE SCALE GENOMIC DNA]</scope>
    <source>
        <strain evidence="2 3">NBRC 105200</strain>
    </source>
</reference>
<feature type="compositionally biased region" description="Polar residues" evidence="1">
    <location>
        <begin position="168"/>
        <end position="178"/>
    </location>
</feature>
<feature type="region of interest" description="Disordered" evidence="1">
    <location>
        <begin position="145"/>
        <end position="198"/>
    </location>
</feature>
<dbReference type="eggNOG" id="COG4338">
    <property type="taxonomic scope" value="Bacteria"/>
</dbReference>
<dbReference type="EMBL" id="BAGZ01000008">
    <property type="protein sequence ID" value="GAB77865.1"/>
    <property type="molecule type" value="Genomic_DNA"/>
</dbReference>
<accession>K6VR77</accession>
<dbReference type="STRING" id="100225.SAMN05421595_0377"/>
<keyword evidence="3" id="KW-1185">Reference proteome</keyword>
<comment type="caution">
    <text evidence="2">The sequence shown here is derived from an EMBL/GenBank/DDBJ whole genome shotgun (WGS) entry which is preliminary data.</text>
</comment>
<dbReference type="eggNOG" id="COG0823">
    <property type="taxonomic scope" value="Bacteria"/>
</dbReference>
<dbReference type="Gene3D" id="1.10.10.10">
    <property type="entry name" value="Winged helix-like DNA-binding domain superfamily/Winged helix DNA-binding domain"/>
    <property type="match status" value="1"/>
</dbReference>
<dbReference type="Pfam" id="PF11625">
    <property type="entry name" value="DUF3253"/>
    <property type="match status" value="1"/>
</dbReference>
<name>K6VR77_9MICO</name>
<sequence>MVDKTPDGRHIVVGGRRWRATDPAIPDALRTELVAELMQARRLVRTDPTSARPRVSDAKVALGERGEPWWEPPTRQGQSDRAAAAIRALLRRRAEGTICPSEIARIIGGTDWRESLDLVREVARELAAADIVRIQQKGLVVDPAKTRGPIRIGPGDRLTPPEPRTTEKATPTDTQPRTPTGEDVADKTAADADGRPSD</sequence>
<proteinExistence type="predicted"/>
<dbReference type="InterPro" id="IPR021660">
    <property type="entry name" value="DUF3253"/>
</dbReference>
<dbReference type="RefSeq" id="WP_006502617.1">
    <property type="nucleotide sequence ID" value="NZ_BAGZ01000008.1"/>
</dbReference>